<dbReference type="PANTHER" id="PTHR12595">
    <property type="entry name" value="POS9-ACTIVATING FACTOR FAP7-RELATED"/>
    <property type="match status" value="1"/>
</dbReference>
<feature type="region of interest" description="LID" evidence="7">
    <location>
        <begin position="102"/>
        <end position="112"/>
    </location>
</feature>
<dbReference type="Pfam" id="PF13238">
    <property type="entry name" value="AAA_18"/>
    <property type="match status" value="1"/>
</dbReference>
<keyword evidence="6 7" id="KW-0067">ATP-binding</keyword>
<evidence type="ECO:0000313" key="8">
    <source>
        <dbReference type="EMBL" id="PWB85309.1"/>
    </source>
</evidence>
<dbReference type="GO" id="GO:0042274">
    <property type="term" value="P:ribosomal small subunit biogenesis"/>
    <property type="evidence" value="ECO:0007669"/>
    <property type="project" value="UniProtKB-UniRule"/>
</dbReference>
<name>A0A315XJY3_9EURY</name>
<feature type="binding site" evidence="7">
    <location>
        <position position="103"/>
    </location>
    <ligand>
        <name>ATP</name>
        <dbReference type="ChEBI" id="CHEBI:30616"/>
    </ligand>
</feature>
<evidence type="ECO:0000256" key="6">
    <source>
        <dbReference type="ARBA" id="ARBA00022840"/>
    </source>
</evidence>
<proteinExistence type="inferred from homology"/>
<keyword evidence="5 7" id="KW-0418">Kinase</keyword>
<dbReference type="HAMAP" id="MF_00039">
    <property type="entry name" value="Adenylate_kinase_AK6"/>
    <property type="match status" value="1"/>
</dbReference>
<protein>
    <recommendedName>
        <fullName evidence="7">Putative adenylate kinase</fullName>
        <shortName evidence="7">AK</shortName>
        <ecNumber evidence="7">2.7.4.3</ecNumber>
    </recommendedName>
    <alternativeName>
        <fullName evidence="7">ATP-AMP transphosphorylase</fullName>
    </alternativeName>
</protein>
<keyword evidence="1 7" id="KW-0690">Ribosome biogenesis</keyword>
<evidence type="ECO:0000256" key="4">
    <source>
        <dbReference type="ARBA" id="ARBA00022741"/>
    </source>
</evidence>
<evidence type="ECO:0000256" key="3">
    <source>
        <dbReference type="ARBA" id="ARBA00022679"/>
    </source>
</evidence>
<dbReference type="EC" id="2.7.4.3" evidence="7"/>
<organism evidence="8 9">
    <name type="scientific">Methanobrevibacter thaueri</name>
    <dbReference type="NCBI Taxonomy" id="190975"/>
    <lineage>
        <taxon>Archaea</taxon>
        <taxon>Methanobacteriati</taxon>
        <taxon>Methanobacteriota</taxon>
        <taxon>Methanomada group</taxon>
        <taxon>Methanobacteria</taxon>
        <taxon>Methanobacteriales</taxon>
        <taxon>Methanobacteriaceae</taxon>
        <taxon>Methanobrevibacter</taxon>
    </lineage>
</organism>
<dbReference type="SUPFAM" id="SSF52540">
    <property type="entry name" value="P-loop containing nucleoside triphosphate hydrolases"/>
    <property type="match status" value="1"/>
</dbReference>
<reference evidence="8 9" key="1">
    <citation type="submission" date="2017-03" db="EMBL/GenBank/DDBJ databases">
        <title>Genome sequence of Methanobrevibacter thaueri.</title>
        <authorList>
            <person name="Poehlein A."/>
            <person name="Seedorf H."/>
            <person name="Daniel R."/>
        </authorList>
    </citation>
    <scope>NUCLEOTIDE SEQUENCE [LARGE SCALE GENOMIC DNA]</scope>
    <source>
        <strain evidence="8 9">DSM 11995</strain>
    </source>
</reference>
<gene>
    <name evidence="8" type="ORF">MBBTH_19080</name>
</gene>
<evidence type="ECO:0000256" key="1">
    <source>
        <dbReference type="ARBA" id="ARBA00022517"/>
    </source>
</evidence>
<dbReference type="Proteomes" id="UP000251717">
    <property type="component" value="Unassembled WGS sequence"/>
</dbReference>
<comment type="catalytic activity">
    <reaction evidence="7">
        <text>AMP + ATP = 2 ADP</text>
        <dbReference type="Rhea" id="RHEA:12973"/>
        <dbReference type="ChEBI" id="CHEBI:30616"/>
        <dbReference type="ChEBI" id="CHEBI:456215"/>
        <dbReference type="ChEBI" id="CHEBI:456216"/>
        <dbReference type="EC" id="2.7.4.3"/>
    </reaction>
</comment>
<dbReference type="GO" id="GO:0016887">
    <property type="term" value="F:ATP hydrolysis activity"/>
    <property type="evidence" value="ECO:0007669"/>
    <property type="project" value="InterPro"/>
</dbReference>
<comment type="similarity">
    <text evidence="7">Belongs to the adenylate kinase family. AK6 subfamily.</text>
</comment>
<keyword evidence="2 7" id="KW-0698">rRNA processing</keyword>
<feature type="binding site" evidence="7">
    <location>
        <position position="16"/>
    </location>
    <ligand>
        <name>ATP</name>
        <dbReference type="ChEBI" id="CHEBI:30616"/>
    </ligand>
</feature>
<keyword evidence="4 7" id="KW-0547">Nucleotide-binding</keyword>
<sequence length="174" mass="19332">MTAIFITGTPCTGKTTLASKLNGHLIKINDIAIEHDFVLGIDEDKGYKVIDIEKLNAHIGKIIDNCDETLIFEGHLSHLCDGADKVIVLRVNPEILEKRLEARQYSQSKIRENLEAEALGVCSAEAYEKYQDDVYELDVSDLTIDEAVDLIGNVISDGGNYPVGSVDYMDWLMQ</sequence>
<dbReference type="AlphaFoldDB" id="A0A315XJY3"/>
<accession>A0A315XJY3</accession>
<feature type="binding site" evidence="7">
    <location>
        <position position="15"/>
    </location>
    <ligand>
        <name>ATP</name>
        <dbReference type="ChEBI" id="CHEBI:30616"/>
    </ligand>
</feature>
<dbReference type="OrthoDB" id="8730at2157"/>
<evidence type="ECO:0000256" key="2">
    <source>
        <dbReference type="ARBA" id="ARBA00022552"/>
    </source>
</evidence>
<comment type="function">
    <text evidence="7">Broad-specificity nucleoside monophosphate (NMP) kinase that catalyzes the reversible transfer of the terminal phosphate group between nucleoside triphosphates and monophosphates. Has also ATPase activity. Involved in the late maturation steps of the 30S ribosomal particles, specifically 16S rRNA maturation. While NMP activity is not required for ribosome maturation, ATPase activity is. Associates transiently with small ribosomal subunit protein uS11. ATP hydrolysis breaks the interaction with uS11. May temporarily remove uS11 from the ribosome to enable a conformational change of the ribosomal RNA that is needed for the final maturation step of the small ribosomal subunit.</text>
</comment>
<comment type="caution">
    <text evidence="7">Lacks conserved residue(s) required for the propagation of feature annotation.</text>
</comment>
<dbReference type="InterPro" id="IPR020618">
    <property type="entry name" value="Adenyl_kinase_AK6"/>
</dbReference>
<comment type="subunit">
    <text evidence="7">Interacts with uS11. Not a structural component of 40S pre-ribosomes, but transiently interacts with them by binding to uS11.</text>
</comment>
<dbReference type="RefSeq" id="WP_116592796.1">
    <property type="nucleotide sequence ID" value="NZ_MZGS01000028.1"/>
</dbReference>
<evidence type="ECO:0000313" key="9">
    <source>
        <dbReference type="Proteomes" id="UP000251717"/>
    </source>
</evidence>
<dbReference type="InterPro" id="IPR027417">
    <property type="entry name" value="P-loop_NTPase"/>
</dbReference>
<evidence type="ECO:0000256" key="5">
    <source>
        <dbReference type="ARBA" id="ARBA00022777"/>
    </source>
</evidence>
<dbReference type="GO" id="GO:0005524">
    <property type="term" value="F:ATP binding"/>
    <property type="evidence" value="ECO:0007669"/>
    <property type="project" value="UniProtKB-UniRule"/>
</dbReference>
<keyword evidence="9" id="KW-1185">Reference proteome</keyword>
<feature type="binding site" evidence="7">
    <location>
        <position position="14"/>
    </location>
    <ligand>
        <name>ATP</name>
        <dbReference type="ChEBI" id="CHEBI:30616"/>
    </ligand>
</feature>
<dbReference type="EMBL" id="MZGS01000028">
    <property type="protein sequence ID" value="PWB85309.1"/>
    <property type="molecule type" value="Genomic_DNA"/>
</dbReference>
<evidence type="ECO:0000256" key="7">
    <source>
        <dbReference type="HAMAP-Rule" id="MF_00039"/>
    </source>
</evidence>
<comment type="caution">
    <text evidence="8">The sequence shown here is derived from an EMBL/GenBank/DDBJ whole genome shotgun (WGS) entry which is preliminary data.</text>
</comment>
<dbReference type="PANTHER" id="PTHR12595:SF0">
    <property type="entry name" value="ADENYLATE KINASE ISOENZYME 6"/>
    <property type="match status" value="1"/>
</dbReference>
<comment type="catalytic activity">
    <reaction evidence="7">
        <text>ATP + H2O = ADP + phosphate + H(+)</text>
        <dbReference type="Rhea" id="RHEA:13065"/>
        <dbReference type="ChEBI" id="CHEBI:15377"/>
        <dbReference type="ChEBI" id="CHEBI:15378"/>
        <dbReference type="ChEBI" id="CHEBI:30616"/>
        <dbReference type="ChEBI" id="CHEBI:43474"/>
        <dbReference type="ChEBI" id="CHEBI:456216"/>
    </reaction>
</comment>
<keyword evidence="3 7" id="KW-0808">Transferase</keyword>
<feature type="binding site" evidence="7">
    <location>
        <position position="13"/>
    </location>
    <ligand>
        <name>ATP</name>
        <dbReference type="ChEBI" id="CHEBI:30616"/>
    </ligand>
</feature>
<dbReference type="GO" id="GO:0004017">
    <property type="term" value="F:AMP kinase activity"/>
    <property type="evidence" value="ECO:0007669"/>
    <property type="project" value="UniProtKB-UniRule"/>
</dbReference>
<dbReference type="Gene3D" id="3.40.50.300">
    <property type="entry name" value="P-loop containing nucleotide triphosphate hydrolases"/>
    <property type="match status" value="1"/>
</dbReference>
<dbReference type="GO" id="GO:0006364">
    <property type="term" value="P:rRNA processing"/>
    <property type="evidence" value="ECO:0007669"/>
    <property type="project" value="UniProtKB-KW"/>
</dbReference>